<dbReference type="AlphaFoldDB" id="A0A5C2SL28"/>
<reference evidence="3" key="1">
    <citation type="journal article" date="2018" name="Genome Biol. Evol.">
        <title>Genomics and development of Lentinus tigrinus, a white-rot wood-decaying mushroom with dimorphic fruiting bodies.</title>
        <authorList>
            <person name="Wu B."/>
            <person name="Xu Z."/>
            <person name="Knudson A."/>
            <person name="Carlson A."/>
            <person name="Chen N."/>
            <person name="Kovaka S."/>
            <person name="LaButti K."/>
            <person name="Lipzen A."/>
            <person name="Pennachio C."/>
            <person name="Riley R."/>
            <person name="Schakwitz W."/>
            <person name="Umezawa K."/>
            <person name="Ohm R.A."/>
            <person name="Grigoriev I.V."/>
            <person name="Nagy L.G."/>
            <person name="Gibbons J."/>
            <person name="Hibbett D."/>
        </authorList>
    </citation>
    <scope>NUCLEOTIDE SEQUENCE [LARGE SCALE GENOMIC DNA]</scope>
    <source>
        <strain evidence="3">ALCF2SS1-6</strain>
    </source>
</reference>
<dbReference type="GO" id="GO:0004609">
    <property type="term" value="F:phosphatidylserine decarboxylase activity"/>
    <property type="evidence" value="ECO:0007669"/>
    <property type="project" value="InterPro"/>
</dbReference>
<gene>
    <name evidence="3" type="ORF">L227DRAFT_584442</name>
</gene>
<keyword evidence="4" id="KW-1185">Reference proteome</keyword>
<evidence type="ECO:0000256" key="1">
    <source>
        <dbReference type="ARBA" id="ARBA00022793"/>
    </source>
</evidence>
<protein>
    <recommendedName>
        <fullName evidence="5">Phosphatidylserine decarboxylase</fullName>
    </recommendedName>
</protein>
<dbReference type="Pfam" id="PF02666">
    <property type="entry name" value="PS_Dcarbxylase"/>
    <property type="match status" value="1"/>
</dbReference>
<dbReference type="STRING" id="1328759.A0A5C2SL28"/>
<sequence length="353" mass="39818">MYYIHIPPTGLLPHHIWQRCPTLLEELRDFLHATENADFKKDFEASFVAALHSGVREFEDYSIRTLADYLDWYEYLLGWVPSEQQDGQFVYHVICLFYFVMNLDPLQARCSPWVIRYAKEVGKFMDTPESITPYTMATFCHAPSYRMEDYPVPEGGCKTFNEFFARHIDPAKRPIDSPNTDSIILLDDEHSGTSYAETFARGQFCHAFLGPNDYHRQHAPVSGKVLEARVIEGLCYLHVTTKQDASGLTMEAPDEPGYQFIQARALILIETKDMGLVAVLPIGMAHISSVLLSVKAGDVVKKGDELAYFHFGGSDVVMVFQEQAGIQFTAEVGTHYNVGQKIAVSRNGLKQGA</sequence>
<name>A0A5C2SL28_9APHY</name>
<organism evidence="3 4">
    <name type="scientific">Lentinus tigrinus ALCF2SS1-6</name>
    <dbReference type="NCBI Taxonomy" id="1328759"/>
    <lineage>
        <taxon>Eukaryota</taxon>
        <taxon>Fungi</taxon>
        <taxon>Dikarya</taxon>
        <taxon>Basidiomycota</taxon>
        <taxon>Agaricomycotina</taxon>
        <taxon>Agaricomycetes</taxon>
        <taxon>Polyporales</taxon>
        <taxon>Polyporaceae</taxon>
        <taxon>Lentinus</taxon>
    </lineage>
</organism>
<proteinExistence type="predicted"/>
<dbReference type="Proteomes" id="UP000313359">
    <property type="component" value="Unassembled WGS sequence"/>
</dbReference>
<evidence type="ECO:0008006" key="5">
    <source>
        <dbReference type="Google" id="ProtNLM"/>
    </source>
</evidence>
<dbReference type="PANTHER" id="PTHR10067:SF13">
    <property type="entry name" value="PHOSPHATIDYLSERINE DECARBOXYLASE"/>
    <property type="match status" value="1"/>
</dbReference>
<dbReference type="PANTHER" id="PTHR10067">
    <property type="entry name" value="PHOSPHATIDYLSERINE DECARBOXYLASE"/>
    <property type="match status" value="1"/>
</dbReference>
<evidence type="ECO:0000256" key="2">
    <source>
        <dbReference type="ARBA" id="ARBA00023239"/>
    </source>
</evidence>
<dbReference type="OrthoDB" id="5973539at2759"/>
<keyword evidence="2" id="KW-0456">Lyase</keyword>
<evidence type="ECO:0000313" key="4">
    <source>
        <dbReference type="Proteomes" id="UP000313359"/>
    </source>
</evidence>
<accession>A0A5C2SL28</accession>
<evidence type="ECO:0000313" key="3">
    <source>
        <dbReference type="EMBL" id="RPD63998.1"/>
    </source>
</evidence>
<dbReference type="GO" id="GO:0008654">
    <property type="term" value="P:phospholipid biosynthetic process"/>
    <property type="evidence" value="ECO:0007669"/>
    <property type="project" value="InterPro"/>
</dbReference>
<keyword evidence="1" id="KW-0210">Decarboxylase</keyword>
<dbReference type="EMBL" id="ML122255">
    <property type="protein sequence ID" value="RPD63998.1"/>
    <property type="molecule type" value="Genomic_DNA"/>
</dbReference>
<dbReference type="InterPro" id="IPR003817">
    <property type="entry name" value="PS_Dcarbxylase"/>
</dbReference>